<keyword evidence="3" id="KW-1185">Reference proteome</keyword>
<name>A0A5B0QPN5_PUCGR</name>
<evidence type="ECO:0000313" key="2">
    <source>
        <dbReference type="EMBL" id="KAA1115267.1"/>
    </source>
</evidence>
<dbReference type="EMBL" id="VSWC01000014">
    <property type="protein sequence ID" value="KAA1115267.1"/>
    <property type="molecule type" value="Genomic_DNA"/>
</dbReference>
<evidence type="ECO:0000313" key="3">
    <source>
        <dbReference type="Proteomes" id="UP000324748"/>
    </source>
</evidence>
<proteinExistence type="predicted"/>
<sequence length="527" mass="61633">MIAFKFLLLSIWFASIPDILCESIIKPVGRFEIDQTERNVVPLRALDIEKEPTPKHRNNSPSFLSCFSKQSGRDTSESNSSTRLGTVAAWKRNKKEVELLYQQSIGLAAEQEEIQKQLESELVENPLFGIAEELRPLLITGYSKMLFEEVKELFTNHNILFQDHKLRRQSEPLSFFQAICHAVSGSTPKERFKTDAAKNYVLKTLDFLLENGLINEEMIREIFHEEKAVKQFVLHAFTSISSKAEFRILKHCNKLTEHWYWPYLNKFYQVLGQEEKDIMDLTFYEGRFSSKGEYELKLNYIFVGDPHSFPLEKYFHQLKNLDKSNHLNSHGTKNNHSGHLQSSDYEGSEKEMEEIIKQLIYEGCCNIHFVNTGEYETYLADAINLFSFMENKMYPGIIKKLLNIPEFLNIMHKYLGLSEKYENPEELFQLIKCWSQIRTSQEMASHYEKMSRSNKIELKNVSWKKDIYDGYLNQISQALHQSAEIYDSISKRKNEVLSSIKCPLKDIYENAPRVLTKMKNVHFQESK</sequence>
<evidence type="ECO:0000256" key="1">
    <source>
        <dbReference type="SAM" id="SignalP"/>
    </source>
</evidence>
<dbReference type="OrthoDB" id="2518905at2759"/>
<dbReference type="AlphaFoldDB" id="A0A5B0QPN5"/>
<organism evidence="2 3">
    <name type="scientific">Puccinia graminis f. sp. tritici</name>
    <dbReference type="NCBI Taxonomy" id="56615"/>
    <lineage>
        <taxon>Eukaryota</taxon>
        <taxon>Fungi</taxon>
        <taxon>Dikarya</taxon>
        <taxon>Basidiomycota</taxon>
        <taxon>Pucciniomycotina</taxon>
        <taxon>Pucciniomycetes</taxon>
        <taxon>Pucciniales</taxon>
        <taxon>Pucciniaceae</taxon>
        <taxon>Puccinia</taxon>
    </lineage>
</organism>
<feature type="chain" id="PRO_5022819557" evidence="1">
    <location>
        <begin position="22"/>
        <end position="527"/>
    </location>
</feature>
<reference evidence="2 3" key="1">
    <citation type="submission" date="2019-05" db="EMBL/GenBank/DDBJ databases">
        <title>Emergence of the Ug99 lineage of the wheat stem rust pathogen through somatic hybridization.</title>
        <authorList>
            <person name="Li F."/>
            <person name="Upadhyaya N.M."/>
            <person name="Sperschneider J."/>
            <person name="Matny O."/>
            <person name="Nguyen-Phuc H."/>
            <person name="Mago R."/>
            <person name="Raley C."/>
            <person name="Miller M.E."/>
            <person name="Silverstein K.A.T."/>
            <person name="Henningsen E."/>
            <person name="Hirsch C.D."/>
            <person name="Visser B."/>
            <person name="Pretorius Z.A."/>
            <person name="Steffenson B.J."/>
            <person name="Schwessinger B."/>
            <person name="Dodds P.N."/>
            <person name="Figueroa M."/>
        </authorList>
    </citation>
    <scope>NUCLEOTIDE SEQUENCE [LARGE SCALE GENOMIC DNA]</scope>
    <source>
        <strain evidence="2">21-0</strain>
    </source>
</reference>
<accession>A0A5B0QPN5</accession>
<dbReference type="Proteomes" id="UP000324748">
    <property type="component" value="Unassembled WGS sequence"/>
</dbReference>
<protein>
    <submittedName>
        <fullName evidence="2">Uncharacterized protein</fullName>
    </submittedName>
</protein>
<keyword evidence="1" id="KW-0732">Signal</keyword>
<comment type="caution">
    <text evidence="2">The sequence shown here is derived from an EMBL/GenBank/DDBJ whole genome shotgun (WGS) entry which is preliminary data.</text>
</comment>
<gene>
    <name evidence="2" type="ORF">PGT21_034449</name>
</gene>
<feature type="signal peptide" evidence="1">
    <location>
        <begin position="1"/>
        <end position="21"/>
    </location>
</feature>